<dbReference type="Proteomes" id="UP001319865">
    <property type="component" value="Chromosome"/>
</dbReference>
<keyword evidence="2" id="KW-1185">Reference proteome</keyword>
<gene>
    <name evidence="1" type="ORF">GENT11_18270</name>
</gene>
<evidence type="ECO:0000313" key="2">
    <source>
        <dbReference type="Proteomes" id="UP001319865"/>
    </source>
</evidence>
<protein>
    <submittedName>
        <fullName evidence="1">Uncharacterized protein</fullName>
    </submittedName>
</protein>
<reference evidence="1 2" key="2">
    <citation type="journal article" date="2022" name="Microorganisms">
        <title>Complete Genome Sequences of Two Flavobacterium ammonificans Strains and a Flavobacterium ammoniigenes Strain of Ammonifying Bacterioplankton Isolated from Surface River Water.</title>
        <authorList>
            <person name="Suda W."/>
            <person name="Ogata Y."/>
            <person name="Shindo C."/>
            <person name="Watanabe K."/>
        </authorList>
    </citation>
    <scope>NUCLEOTIDE SEQUENCE [LARGE SCALE GENOMIC DNA]</scope>
    <source>
        <strain evidence="1 2">GENT11</strain>
    </source>
</reference>
<name>A0ABM7V175_9FLAO</name>
<dbReference type="EMBL" id="AP025183">
    <property type="protein sequence ID" value="BDB53515.1"/>
    <property type="molecule type" value="Genomic_DNA"/>
</dbReference>
<evidence type="ECO:0000313" key="1">
    <source>
        <dbReference type="EMBL" id="BDB53515.1"/>
    </source>
</evidence>
<reference evidence="1 2" key="1">
    <citation type="journal article" date="2022" name="Int. J. Syst. Evol. Microbiol.">
        <title>Flavobacterium ammonificans sp. nov. and Flavobacterium ammoniigenes sp. nov., ammonifying bacteria isolated from surface river water.</title>
        <authorList>
            <person name="Watanabe K."/>
            <person name="Kitamura T."/>
            <person name="Ogata Y."/>
            <person name="Shindo C."/>
            <person name="Suda W."/>
        </authorList>
    </citation>
    <scope>NUCLEOTIDE SEQUENCE [LARGE SCALE GENOMIC DNA]</scope>
    <source>
        <strain evidence="1 2">GENT11</strain>
    </source>
</reference>
<proteinExistence type="predicted"/>
<organism evidence="1 2">
    <name type="scientific">Flavobacterium ammonificans</name>
    <dbReference type="NCBI Taxonomy" id="1751056"/>
    <lineage>
        <taxon>Bacteria</taxon>
        <taxon>Pseudomonadati</taxon>
        <taxon>Bacteroidota</taxon>
        <taxon>Flavobacteriia</taxon>
        <taxon>Flavobacteriales</taxon>
        <taxon>Flavobacteriaceae</taxon>
        <taxon>Flavobacterium</taxon>
    </lineage>
</organism>
<accession>A0ABM7V175</accession>
<sequence>MNSDNYNQLRIDVEKQIGFRIKKLSELKMAQEAIEWETKKKLVSIHFDDFLVF</sequence>